<evidence type="ECO:0000313" key="3">
    <source>
        <dbReference type="Proteomes" id="UP000504634"/>
    </source>
</evidence>
<name>A0A6J2UJX8_DROLE</name>
<accession>A0A6J2UJX8</accession>
<keyword evidence="3" id="KW-1185">Reference proteome</keyword>
<evidence type="ECO:0000313" key="4">
    <source>
        <dbReference type="RefSeq" id="XP_030388500.1"/>
    </source>
</evidence>
<feature type="compositionally biased region" description="Polar residues" evidence="1">
    <location>
        <begin position="33"/>
        <end position="42"/>
    </location>
</feature>
<protein>
    <submittedName>
        <fullName evidence="4">Uncharacterized protein LOC115634750</fullName>
    </submittedName>
</protein>
<feature type="region of interest" description="Disordered" evidence="1">
    <location>
        <begin position="20"/>
        <end position="49"/>
    </location>
</feature>
<feature type="chain" id="PRO_5026872063" evidence="2">
    <location>
        <begin position="19"/>
        <end position="209"/>
    </location>
</feature>
<keyword evidence="2" id="KW-0732">Signal</keyword>
<reference evidence="4" key="1">
    <citation type="submission" date="2025-08" db="UniProtKB">
        <authorList>
            <consortium name="RefSeq"/>
        </authorList>
    </citation>
    <scope>IDENTIFICATION</scope>
    <source>
        <strain evidence="4">11010-0011.00</strain>
        <tissue evidence="4">Whole body</tissue>
    </source>
</reference>
<dbReference type="OrthoDB" id="7855180at2759"/>
<evidence type="ECO:0000256" key="1">
    <source>
        <dbReference type="SAM" id="MobiDB-lite"/>
    </source>
</evidence>
<dbReference type="RefSeq" id="XP_030388500.1">
    <property type="nucleotide sequence ID" value="XM_030532640.1"/>
</dbReference>
<gene>
    <name evidence="4" type="primary">LOC115634750</name>
</gene>
<organism evidence="3 4">
    <name type="scientific">Drosophila lebanonensis</name>
    <name type="common">Fruit fly</name>
    <name type="synonym">Scaptodrosophila lebanonensis</name>
    <dbReference type="NCBI Taxonomy" id="7225"/>
    <lineage>
        <taxon>Eukaryota</taxon>
        <taxon>Metazoa</taxon>
        <taxon>Ecdysozoa</taxon>
        <taxon>Arthropoda</taxon>
        <taxon>Hexapoda</taxon>
        <taxon>Insecta</taxon>
        <taxon>Pterygota</taxon>
        <taxon>Neoptera</taxon>
        <taxon>Endopterygota</taxon>
        <taxon>Diptera</taxon>
        <taxon>Brachycera</taxon>
        <taxon>Muscomorpha</taxon>
        <taxon>Ephydroidea</taxon>
        <taxon>Drosophilidae</taxon>
        <taxon>Scaptodrosophila</taxon>
    </lineage>
</organism>
<dbReference type="GeneID" id="115634750"/>
<evidence type="ECO:0000256" key="2">
    <source>
        <dbReference type="SAM" id="SignalP"/>
    </source>
</evidence>
<sequence>MKSLLLLVYILTFNNVTSDNVTESRDDSPSYGVLTQSLNTSDPGEYENYDESLEPKLELKLRRAAKTTRKQKHKPKIHTAYIRFEVPKVVEPWNEDGESATDIVKPRGPTSNIKWGYSVDPKRPLNKECQQSTRYFPDHPWVLIKQRNELIKKPRPYLKDLRTSMYKKQDPDECHTPQMTNVREFLECQIIRHMRIAMIIPKYPAVPAK</sequence>
<dbReference type="Proteomes" id="UP000504634">
    <property type="component" value="Unplaced"/>
</dbReference>
<dbReference type="AlphaFoldDB" id="A0A6J2UJX8"/>
<feature type="signal peptide" evidence="2">
    <location>
        <begin position="1"/>
        <end position="18"/>
    </location>
</feature>
<proteinExistence type="predicted"/>